<organism evidence="5 6">
    <name type="scientific">Gryllotalpicola reticulitermitis</name>
    <dbReference type="NCBI Taxonomy" id="1184153"/>
    <lineage>
        <taxon>Bacteria</taxon>
        <taxon>Bacillati</taxon>
        <taxon>Actinomycetota</taxon>
        <taxon>Actinomycetes</taxon>
        <taxon>Micrococcales</taxon>
        <taxon>Microbacteriaceae</taxon>
        <taxon>Gryllotalpicola</taxon>
    </lineage>
</organism>
<dbReference type="InterPro" id="IPR000792">
    <property type="entry name" value="Tscrpt_reg_LuxR_C"/>
</dbReference>
<dbReference type="SMART" id="SM00421">
    <property type="entry name" value="HTH_LUXR"/>
    <property type="match status" value="1"/>
</dbReference>
<comment type="caution">
    <text evidence="5">The sequence shown here is derived from an EMBL/GenBank/DDBJ whole genome shotgun (WGS) entry which is preliminary data.</text>
</comment>
<dbReference type="Gene3D" id="1.10.10.10">
    <property type="entry name" value="Winged helix-like DNA-binding domain superfamily/Winged helix DNA-binding domain"/>
    <property type="match status" value="1"/>
</dbReference>
<dbReference type="EMBL" id="JBHSCN010000005">
    <property type="protein sequence ID" value="MFC4243329.1"/>
    <property type="molecule type" value="Genomic_DNA"/>
</dbReference>
<name>A0ABV8Q7J9_9MICO</name>
<reference evidence="6" key="1">
    <citation type="journal article" date="2019" name="Int. J. Syst. Evol. Microbiol.">
        <title>The Global Catalogue of Microorganisms (GCM) 10K type strain sequencing project: providing services to taxonomists for standard genome sequencing and annotation.</title>
        <authorList>
            <consortium name="The Broad Institute Genomics Platform"/>
            <consortium name="The Broad Institute Genome Sequencing Center for Infectious Disease"/>
            <person name="Wu L."/>
            <person name="Ma J."/>
        </authorList>
    </citation>
    <scope>NUCLEOTIDE SEQUENCE [LARGE SCALE GENOMIC DNA]</scope>
    <source>
        <strain evidence="6">CGMCC 1.10363</strain>
    </source>
</reference>
<feature type="domain" description="HTH luxR-type" evidence="4">
    <location>
        <begin position="802"/>
        <end position="867"/>
    </location>
</feature>
<dbReference type="RefSeq" id="WP_390228350.1">
    <property type="nucleotide sequence ID" value="NZ_JBHSCN010000005.1"/>
</dbReference>
<dbReference type="Proteomes" id="UP001595900">
    <property type="component" value="Unassembled WGS sequence"/>
</dbReference>
<keyword evidence="1" id="KW-0805">Transcription regulation</keyword>
<proteinExistence type="predicted"/>
<accession>A0ABV8Q7J9</accession>
<dbReference type="PRINTS" id="PR00038">
    <property type="entry name" value="HTHLUXR"/>
</dbReference>
<protein>
    <submittedName>
        <fullName evidence="5">Response regulator transcription factor</fullName>
    </submittedName>
</protein>
<evidence type="ECO:0000256" key="3">
    <source>
        <dbReference type="ARBA" id="ARBA00023163"/>
    </source>
</evidence>
<dbReference type="SUPFAM" id="SSF46894">
    <property type="entry name" value="C-terminal effector domain of the bipartite response regulators"/>
    <property type="match status" value="1"/>
</dbReference>
<dbReference type="Pfam" id="PF00196">
    <property type="entry name" value="GerE"/>
    <property type="match status" value="1"/>
</dbReference>
<keyword evidence="6" id="KW-1185">Reference proteome</keyword>
<sequence>MTPTRGGLRWRDRSRRLFLVEQPVVPRFFIRNAPLESKLDALIAERPVVWVCAPLRTGKRAAVSAWLDRLPRPLHQVYWLRINSDLPRGTPLAPAVQEFVRLLDLGQSRTIVVLELGAYAVSLAQLAALDEVAIRVPQLRLVVLTDGRPHGPAFSPRRPDIHAADLRLGESAVRSAFEAHDRGDVLDELFRLDEKAAEHGPLLGAYFEATVERQTARPETALQQALAEHLLTIAHRTMPDSGPRLMALLAIAPIVPEAVARKVVDDPREYDQLEVLGQRDLLKIRQTAGGVSISAAAGLRPALRRLTRGAYAKNAAAVHTWAADAFAAQNKFPEAISQLMQGGQHDAAVRTFVERWDYSVQHEGGLRTRMLAMALPAEEVFASVEAVAAVWIVDVISPGVVPHARHQTRLLGVDEWAIAALSPRGRLMVRTARALIMLRFGRLDDAGSEIARATADADAVAEIAGGRSQGLLTAFRIASARVALWRGDLASASVQFAEMSEELAATSPASVFAFLALQGQMLALTLCGEFDVAERMLPRAEDLCFALHLEDSRLGAEMLYSTVWLRDNESAEVGLREVREVIQQSRGTEEIWGQLLGYIDVLLLMRKGDWARSAQALRSLLRTLPSTRQELPLLDSQLRLFAGLMSVAQGAPDEALALVAGERDGIAHMPCFSTLRAGALLAKGMAQEALEATEGCVGAHEHAAPYAVYTHAVRAVAFAALGLDETAEQTYLGALRLIVVRGIRADFRPMVSPLLRELHRRSEQRDPVLVAHARRLMVPIDDAGPDADTASGDAANAPTGAAAHRFSDLTTPEWETLRLMAEGNTIRDIAELLQLSPNTIKSRARSVYRKLGASSRDEAVAAAIRTGVIRL</sequence>
<dbReference type="CDD" id="cd06170">
    <property type="entry name" value="LuxR_C_like"/>
    <property type="match status" value="1"/>
</dbReference>
<keyword evidence="3" id="KW-0804">Transcription</keyword>
<evidence type="ECO:0000259" key="4">
    <source>
        <dbReference type="PROSITE" id="PS50043"/>
    </source>
</evidence>
<evidence type="ECO:0000313" key="6">
    <source>
        <dbReference type="Proteomes" id="UP001595900"/>
    </source>
</evidence>
<evidence type="ECO:0000256" key="2">
    <source>
        <dbReference type="ARBA" id="ARBA00023125"/>
    </source>
</evidence>
<dbReference type="PANTHER" id="PTHR44688">
    <property type="entry name" value="DNA-BINDING TRANSCRIPTIONAL ACTIVATOR DEVR_DOSR"/>
    <property type="match status" value="1"/>
</dbReference>
<evidence type="ECO:0000313" key="5">
    <source>
        <dbReference type="EMBL" id="MFC4243329.1"/>
    </source>
</evidence>
<dbReference type="InterPro" id="IPR016032">
    <property type="entry name" value="Sig_transdc_resp-reg_C-effctor"/>
</dbReference>
<dbReference type="PROSITE" id="PS50043">
    <property type="entry name" value="HTH_LUXR_2"/>
    <property type="match status" value="1"/>
</dbReference>
<dbReference type="InterPro" id="IPR036388">
    <property type="entry name" value="WH-like_DNA-bd_sf"/>
</dbReference>
<gene>
    <name evidence="5" type="ORF">ACFOYW_08080</name>
</gene>
<evidence type="ECO:0000256" key="1">
    <source>
        <dbReference type="ARBA" id="ARBA00023015"/>
    </source>
</evidence>
<dbReference type="PANTHER" id="PTHR44688:SF16">
    <property type="entry name" value="DNA-BINDING TRANSCRIPTIONAL ACTIVATOR DEVR_DOSR"/>
    <property type="match status" value="1"/>
</dbReference>
<keyword evidence="2" id="KW-0238">DNA-binding</keyword>